<keyword evidence="5 8" id="KW-1133">Transmembrane helix</keyword>
<dbReference type="SUPFAM" id="SSF82866">
    <property type="entry name" value="Multidrug efflux transporter AcrB transmembrane domain"/>
    <property type="match status" value="2"/>
</dbReference>
<evidence type="ECO:0000256" key="7">
    <source>
        <dbReference type="SAM" id="MobiDB-lite"/>
    </source>
</evidence>
<feature type="transmembrane region" description="Helical" evidence="8">
    <location>
        <begin position="193"/>
        <end position="214"/>
    </location>
</feature>
<keyword evidence="3" id="KW-1003">Cell membrane</keyword>
<evidence type="ECO:0000256" key="8">
    <source>
        <dbReference type="SAM" id="Phobius"/>
    </source>
</evidence>
<dbReference type="Pfam" id="PF03176">
    <property type="entry name" value="MMPL"/>
    <property type="match status" value="2"/>
</dbReference>
<dbReference type="Proteomes" id="UP000284057">
    <property type="component" value="Unassembled WGS sequence"/>
</dbReference>
<evidence type="ECO:0000256" key="3">
    <source>
        <dbReference type="ARBA" id="ARBA00022475"/>
    </source>
</evidence>
<evidence type="ECO:0000256" key="2">
    <source>
        <dbReference type="ARBA" id="ARBA00010157"/>
    </source>
</evidence>
<feature type="transmembrane region" description="Helical" evidence="8">
    <location>
        <begin position="302"/>
        <end position="325"/>
    </location>
</feature>
<comment type="caution">
    <text evidence="10">The sequence shown here is derived from an EMBL/GenBank/DDBJ whole genome shotgun (WGS) entry which is preliminary data.</text>
</comment>
<keyword evidence="11" id="KW-1185">Reference proteome</keyword>
<feature type="domain" description="SSD" evidence="9">
    <location>
        <begin position="193"/>
        <end position="323"/>
    </location>
</feature>
<evidence type="ECO:0000256" key="6">
    <source>
        <dbReference type="ARBA" id="ARBA00023136"/>
    </source>
</evidence>
<comment type="subcellular location">
    <subcellularLocation>
        <location evidence="1">Cell membrane</location>
        <topology evidence="1">Multi-pass membrane protein</topology>
    </subcellularLocation>
</comment>
<feature type="region of interest" description="Disordered" evidence="7">
    <location>
        <begin position="682"/>
        <end position="709"/>
    </location>
</feature>
<feature type="transmembrane region" description="Helical" evidence="8">
    <location>
        <begin position="168"/>
        <end position="186"/>
    </location>
</feature>
<organism evidence="10 11">
    <name type="scientific">Jiangella rhizosphaerae</name>
    <dbReference type="NCBI Taxonomy" id="2293569"/>
    <lineage>
        <taxon>Bacteria</taxon>
        <taxon>Bacillati</taxon>
        <taxon>Actinomycetota</taxon>
        <taxon>Actinomycetes</taxon>
        <taxon>Jiangellales</taxon>
        <taxon>Jiangellaceae</taxon>
        <taxon>Jiangella</taxon>
    </lineage>
</organism>
<dbReference type="PANTHER" id="PTHR33406:SF6">
    <property type="entry name" value="MEMBRANE PROTEIN YDGH-RELATED"/>
    <property type="match status" value="1"/>
</dbReference>
<evidence type="ECO:0000256" key="5">
    <source>
        <dbReference type="ARBA" id="ARBA00022989"/>
    </source>
</evidence>
<feature type="transmembrane region" description="Helical" evidence="8">
    <location>
        <begin position="632"/>
        <end position="653"/>
    </location>
</feature>
<feature type="transmembrane region" description="Helical" evidence="8">
    <location>
        <begin position="226"/>
        <end position="248"/>
    </location>
</feature>
<dbReference type="RefSeq" id="WP_119659200.1">
    <property type="nucleotide sequence ID" value="NZ_QUAL01000054.1"/>
</dbReference>
<comment type="similarity">
    <text evidence="2">Belongs to the resistance-nodulation-cell division (RND) (TC 2.A.6) family. MmpL subfamily.</text>
</comment>
<reference evidence="10 11" key="1">
    <citation type="submission" date="2018-09" db="EMBL/GenBank/DDBJ databases">
        <title>Isolation, diversity and antifungal activity of actinobacteria from wheat.</title>
        <authorList>
            <person name="Han C."/>
        </authorList>
    </citation>
    <scope>NUCLEOTIDE SEQUENCE [LARGE SCALE GENOMIC DNA]</scope>
    <source>
        <strain evidence="10 11">NEAU-YY265</strain>
    </source>
</reference>
<feature type="transmembrane region" description="Helical" evidence="8">
    <location>
        <begin position="508"/>
        <end position="525"/>
    </location>
</feature>
<sequence length="709" mass="73201">MSSRLRWLLPALLLLGWLAVGAVGGPYAGRLGEVAENDNAAFLPSDAESTEVADAREQFQDADVLPAVVVWEDAYGLAPEAADEAAAQLEDVAVLEGVTPPVSPPIPAEDGQALTAVVQIDTSGGAEVDAVVEDVRAVLGDAAGAAVHVTGPAGFAADLGAAFAGIDGVLLVVALAVVLVILLAVYRSPILPLAVLVSSVLGLGLASWVVYLLADAGTLTLNGQSQGIMSILVVGAATDYALLLVARYREELREHRGRFEAMATALRRAAGPIVASGGTVIAGVLCLLLSNLNSNRSLGPVAAIGIGASLLVALTFLPAVLVLLGRAAFWPFRPRYGSAAPEHAGVWDRVARLVGRRPRRLWAGVGAVLFALAALVPTFRADGVSESELFLDRVEAIEGQEALSRHFPGGSGSPVLVIGPAADTERVAEVAAGIDGVSPAANAPDPQIAGDRALLELTLADTADSDAAVSTVRELRAALDDVGTGVLVGGRTAELLDTNEISARDRTLIIPVVLAVILLVLVFLLRSVLAPVLLVLTVVLSFAATLGVAGVVFDHVFGWPGADPGVPLFAFVFLVALGIDYNIFLMSRVREESGRIGTRPGVLRGLAVTGGVITSAGLVLAATFSALAVIPILFLAQIAFLVAFGVLLDTFVVRSLLVPALAYDIGPRVWWPNRALGIRTAPSADGRRIGGTDQSVRRPAPNTPQSGAR</sequence>
<accession>A0A418KUI2</accession>
<gene>
    <name evidence="10" type="ORF">DY240_06825</name>
</gene>
<evidence type="ECO:0000256" key="4">
    <source>
        <dbReference type="ARBA" id="ARBA00022692"/>
    </source>
</evidence>
<proteinExistence type="inferred from homology"/>
<feature type="domain" description="SSD" evidence="9">
    <location>
        <begin position="535"/>
        <end position="663"/>
    </location>
</feature>
<name>A0A418KUI2_9ACTN</name>
<feature type="transmembrane region" description="Helical" evidence="8">
    <location>
        <begin position="532"/>
        <end position="553"/>
    </location>
</feature>
<feature type="transmembrane region" description="Helical" evidence="8">
    <location>
        <begin position="565"/>
        <end position="585"/>
    </location>
</feature>
<feature type="transmembrane region" description="Helical" evidence="8">
    <location>
        <begin position="606"/>
        <end position="626"/>
    </location>
</feature>
<dbReference type="InterPro" id="IPR004869">
    <property type="entry name" value="MMPL_dom"/>
</dbReference>
<evidence type="ECO:0000313" key="11">
    <source>
        <dbReference type="Proteomes" id="UP000284057"/>
    </source>
</evidence>
<dbReference type="OrthoDB" id="2365435at2"/>
<feature type="transmembrane region" description="Helical" evidence="8">
    <location>
        <begin position="361"/>
        <end position="379"/>
    </location>
</feature>
<evidence type="ECO:0000313" key="10">
    <source>
        <dbReference type="EMBL" id="RIQ30995.1"/>
    </source>
</evidence>
<evidence type="ECO:0000256" key="1">
    <source>
        <dbReference type="ARBA" id="ARBA00004651"/>
    </source>
</evidence>
<evidence type="ECO:0000259" key="9">
    <source>
        <dbReference type="PROSITE" id="PS50156"/>
    </source>
</evidence>
<dbReference type="AlphaFoldDB" id="A0A418KUI2"/>
<keyword evidence="4 8" id="KW-0812">Transmembrane</keyword>
<dbReference type="InterPro" id="IPR000731">
    <property type="entry name" value="SSD"/>
</dbReference>
<dbReference type="Gene3D" id="1.20.1640.10">
    <property type="entry name" value="Multidrug efflux transporter AcrB transmembrane domain"/>
    <property type="match status" value="2"/>
</dbReference>
<protein>
    <submittedName>
        <fullName evidence="10">MMPL family transporter</fullName>
    </submittedName>
</protein>
<feature type="transmembrane region" description="Helical" evidence="8">
    <location>
        <begin position="269"/>
        <end position="290"/>
    </location>
</feature>
<dbReference type="PANTHER" id="PTHR33406">
    <property type="entry name" value="MEMBRANE PROTEIN MJ1562-RELATED"/>
    <property type="match status" value="1"/>
</dbReference>
<dbReference type="EMBL" id="QUAL01000054">
    <property type="protein sequence ID" value="RIQ30995.1"/>
    <property type="molecule type" value="Genomic_DNA"/>
</dbReference>
<dbReference type="GO" id="GO:0005886">
    <property type="term" value="C:plasma membrane"/>
    <property type="evidence" value="ECO:0007669"/>
    <property type="project" value="UniProtKB-SubCell"/>
</dbReference>
<dbReference type="PROSITE" id="PS50156">
    <property type="entry name" value="SSD"/>
    <property type="match status" value="2"/>
</dbReference>
<dbReference type="InterPro" id="IPR050545">
    <property type="entry name" value="Mycobact_MmpL"/>
</dbReference>
<keyword evidence="6 8" id="KW-0472">Membrane</keyword>